<evidence type="ECO:0000313" key="2">
    <source>
        <dbReference type="Proteomes" id="UP001341840"/>
    </source>
</evidence>
<keyword evidence="2" id="KW-1185">Reference proteome</keyword>
<organism evidence="1 2">
    <name type="scientific">Stylosanthes scabra</name>
    <dbReference type="NCBI Taxonomy" id="79078"/>
    <lineage>
        <taxon>Eukaryota</taxon>
        <taxon>Viridiplantae</taxon>
        <taxon>Streptophyta</taxon>
        <taxon>Embryophyta</taxon>
        <taxon>Tracheophyta</taxon>
        <taxon>Spermatophyta</taxon>
        <taxon>Magnoliopsida</taxon>
        <taxon>eudicotyledons</taxon>
        <taxon>Gunneridae</taxon>
        <taxon>Pentapetalae</taxon>
        <taxon>rosids</taxon>
        <taxon>fabids</taxon>
        <taxon>Fabales</taxon>
        <taxon>Fabaceae</taxon>
        <taxon>Papilionoideae</taxon>
        <taxon>50 kb inversion clade</taxon>
        <taxon>dalbergioids sensu lato</taxon>
        <taxon>Dalbergieae</taxon>
        <taxon>Pterocarpus clade</taxon>
        <taxon>Stylosanthes</taxon>
    </lineage>
</organism>
<accession>A0ABU6XWR6</accession>
<comment type="caution">
    <text evidence="1">The sequence shown here is derived from an EMBL/GenBank/DDBJ whole genome shotgun (WGS) entry which is preliminary data.</text>
</comment>
<gene>
    <name evidence="1" type="ORF">PIB30_090438</name>
</gene>
<protein>
    <submittedName>
        <fullName evidence="1">Uncharacterized protein</fullName>
    </submittedName>
</protein>
<dbReference type="Proteomes" id="UP001341840">
    <property type="component" value="Unassembled WGS sequence"/>
</dbReference>
<reference evidence="1 2" key="1">
    <citation type="journal article" date="2023" name="Plants (Basel)">
        <title>Bridging the Gap: Combining Genomics and Transcriptomics Approaches to Understand Stylosanthes scabra, an Orphan Legume from the Brazilian Caatinga.</title>
        <authorList>
            <person name="Ferreira-Neto J.R.C."/>
            <person name="da Silva M.D."/>
            <person name="Binneck E."/>
            <person name="de Melo N.F."/>
            <person name="da Silva R.H."/>
            <person name="de Melo A.L.T.M."/>
            <person name="Pandolfi V."/>
            <person name="Bustamante F.O."/>
            <person name="Brasileiro-Vidal A.C."/>
            <person name="Benko-Iseppon A.M."/>
        </authorList>
    </citation>
    <scope>NUCLEOTIDE SEQUENCE [LARGE SCALE GENOMIC DNA]</scope>
    <source>
        <tissue evidence="1">Leaves</tissue>
    </source>
</reference>
<dbReference type="EMBL" id="JASCZI010213195">
    <property type="protein sequence ID" value="MED6200973.1"/>
    <property type="molecule type" value="Genomic_DNA"/>
</dbReference>
<proteinExistence type="predicted"/>
<name>A0ABU6XWR6_9FABA</name>
<sequence>MAKKKSCQNVCCLHVLSVDERELYGWVDEEVFYQSSVVTSDMLPELRHEMRLIEGGVSEGDYVIEAVGPSDRLPFQAAEDRTHFLWVYTELFTRLCVRLPFTNFQKEVMTRCPVAASQHHLNGWGFLEPLSMNASISVFAHRGMFSSTSFSCTLLLPERGLCLSGRKLFDAFEESIQEFKWHYFKVLPLPGRRPFWLDDEGTPFPWVYWNSKVGDYRITALDPLETLAFQFLQSLSVGLGKKSKFMCRCIVDHSDAEVGVFLDSLLRDMDKQSQFDRLQTRMAEVEGSGPRSILPASFVPTASGGASASTLATVVPPGPSSGATKIKKKASVTSIEKPISV</sequence>
<evidence type="ECO:0000313" key="1">
    <source>
        <dbReference type="EMBL" id="MED6200973.1"/>
    </source>
</evidence>